<dbReference type="GO" id="GO:0004645">
    <property type="term" value="F:1,4-alpha-oligoglucan phosphorylase activity"/>
    <property type="evidence" value="ECO:0007669"/>
    <property type="project" value="InterPro"/>
</dbReference>
<evidence type="ECO:0000259" key="2">
    <source>
        <dbReference type="SMART" id="SM00941"/>
    </source>
</evidence>
<accession>A0A5B7JFS6</accession>
<dbReference type="GO" id="GO:0006213">
    <property type="term" value="P:pyrimidine nucleoside metabolic process"/>
    <property type="evidence" value="ECO:0007669"/>
    <property type="project" value="InterPro"/>
</dbReference>
<dbReference type="SMART" id="SM00941">
    <property type="entry name" value="PYNP_C"/>
    <property type="match status" value="1"/>
</dbReference>
<dbReference type="AlphaFoldDB" id="A0A5B7JFS6"/>
<dbReference type="Gene3D" id="3.90.1170.30">
    <property type="entry name" value="Pyrimidine nucleoside phosphorylase-like, C-terminal domain"/>
    <property type="match status" value="1"/>
</dbReference>
<dbReference type="SUPFAM" id="SSF54680">
    <property type="entry name" value="Pyrimidine nucleoside phosphorylase C-terminal domain"/>
    <property type="match status" value="1"/>
</dbReference>
<organism evidence="3 4">
    <name type="scientific">Portunus trituberculatus</name>
    <name type="common">Swimming crab</name>
    <name type="synonym">Neptunus trituberculatus</name>
    <dbReference type="NCBI Taxonomy" id="210409"/>
    <lineage>
        <taxon>Eukaryota</taxon>
        <taxon>Metazoa</taxon>
        <taxon>Ecdysozoa</taxon>
        <taxon>Arthropoda</taxon>
        <taxon>Crustacea</taxon>
        <taxon>Multicrustacea</taxon>
        <taxon>Malacostraca</taxon>
        <taxon>Eumalacostraca</taxon>
        <taxon>Eucarida</taxon>
        <taxon>Decapoda</taxon>
        <taxon>Pleocyemata</taxon>
        <taxon>Brachyura</taxon>
        <taxon>Eubrachyura</taxon>
        <taxon>Portunoidea</taxon>
        <taxon>Portunidae</taxon>
        <taxon>Portuninae</taxon>
        <taxon>Portunus</taxon>
    </lineage>
</organism>
<feature type="domain" description="Pyrimidine nucleoside phosphorylase C-terminal" evidence="2">
    <location>
        <begin position="1"/>
        <end position="67"/>
    </location>
</feature>
<dbReference type="Proteomes" id="UP000324222">
    <property type="component" value="Unassembled WGS sequence"/>
</dbReference>
<sequence length="83" mass="8732">MSLAKVCQKLGAGRERTGDSINLAVGIVLRKSVGERVGVGEAWADIHHDTPLPAALLSKVAEAVVIEDTDPYPTPSRIAARVS</sequence>
<dbReference type="InterPro" id="IPR013102">
    <property type="entry name" value="PYNP_C"/>
</dbReference>
<evidence type="ECO:0000256" key="1">
    <source>
        <dbReference type="ARBA" id="ARBA00022679"/>
    </source>
</evidence>
<dbReference type="OrthoDB" id="445007at2759"/>
<dbReference type="InterPro" id="IPR036566">
    <property type="entry name" value="PYNP-like_C_sf"/>
</dbReference>
<dbReference type="Pfam" id="PF07831">
    <property type="entry name" value="PYNP_C"/>
    <property type="match status" value="1"/>
</dbReference>
<dbReference type="EMBL" id="VSRR010094156">
    <property type="protein sequence ID" value="MPC93243.1"/>
    <property type="molecule type" value="Genomic_DNA"/>
</dbReference>
<reference evidence="3 4" key="1">
    <citation type="submission" date="2019-05" db="EMBL/GenBank/DDBJ databases">
        <title>Another draft genome of Portunus trituberculatus and its Hox gene families provides insights of decapod evolution.</title>
        <authorList>
            <person name="Jeong J.-H."/>
            <person name="Song I."/>
            <person name="Kim S."/>
            <person name="Choi T."/>
            <person name="Kim D."/>
            <person name="Ryu S."/>
            <person name="Kim W."/>
        </authorList>
    </citation>
    <scope>NUCLEOTIDE SEQUENCE [LARGE SCALE GENOMIC DNA]</scope>
    <source>
        <tissue evidence="3">Muscle</tissue>
    </source>
</reference>
<evidence type="ECO:0000313" key="3">
    <source>
        <dbReference type="EMBL" id="MPC93243.1"/>
    </source>
</evidence>
<protein>
    <submittedName>
        <fullName evidence="3">Thymidine phosphorylase</fullName>
    </submittedName>
</protein>
<comment type="caution">
    <text evidence="3">The sequence shown here is derived from an EMBL/GenBank/DDBJ whole genome shotgun (WGS) entry which is preliminary data.</text>
</comment>
<name>A0A5B7JFS6_PORTR</name>
<keyword evidence="1" id="KW-0808">Transferase</keyword>
<evidence type="ECO:0000313" key="4">
    <source>
        <dbReference type="Proteomes" id="UP000324222"/>
    </source>
</evidence>
<dbReference type="GO" id="GO:0006206">
    <property type="term" value="P:pyrimidine nucleobase metabolic process"/>
    <property type="evidence" value="ECO:0007669"/>
    <property type="project" value="InterPro"/>
</dbReference>
<dbReference type="PANTHER" id="PTHR10515">
    <property type="entry name" value="THYMIDINE PHOSPHORYLASE"/>
    <property type="match status" value="1"/>
</dbReference>
<proteinExistence type="predicted"/>
<gene>
    <name evidence="3" type="primary">TYMP_1</name>
    <name evidence="3" type="ORF">E2C01_088366</name>
</gene>
<dbReference type="InterPro" id="IPR000053">
    <property type="entry name" value="Thymidine/pyrmidine_PPase"/>
</dbReference>
<dbReference type="PANTHER" id="PTHR10515:SF0">
    <property type="entry name" value="THYMIDINE PHOSPHORYLASE"/>
    <property type="match status" value="1"/>
</dbReference>
<keyword evidence="4" id="KW-1185">Reference proteome</keyword>
<dbReference type="GO" id="GO:0005829">
    <property type="term" value="C:cytosol"/>
    <property type="evidence" value="ECO:0007669"/>
    <property type="project" value="TreeGrafter"/>
</dbReference>
<dbReference type="GO" id="GO:0016763">
    <property type="term" value="F:pentosyltransferase activity"/>
    <property type="evidence" value="ECO:0007669"/>
    <property type="project" value="InterPro"/>
</dbReference>